<keyword evidence="10" id="KW-0443">Lipid metabolism</keyword>
<dbReference type="Gene3D" id="6.10.140.2150">
    <property type="match status" value="1"/>
</dbReference>
<evidence type="ECO:0000256" key="13">
    <source>
        <dbReference type="ARBA" id="ARBA00038302"/>
    </source>
</evidence>
<dbReference type="InterPro" id="IPR015421">
    <property type="entry name" value="PyrdxlP-dep_Trfase_major"/>
</dbReference>
<evidence type="ECO:0000256" key="16">
    <source>
        <dbReference type="PIRSR" id="PIRSR602129-50"/>
    </source>
</evidence>
<evidence type="ECO:0000256" key="15">
    <source>
        <dbReference type="ARBA" id="ARBA00042568"/>
    </source>
</evidence>
<dbReference type="InterPro" id="IPR015424">
    <property type="entry name" value="PyrdxlP-dep_Trfase"/>
</dbReference>
<evidence type="ECO:0000256" key="1">
    <source>
        <dbReference type="ARBA" id="ARBA00001933"/>
    </source>
</evidence>
<dbReference type="EC" id="4.1.2.27" evidence="14"/>
<dbReference type="GO" id="GO:0030149">
    <property type="term" value="P:sphingolipid catabolic process"/>
    <property type="evidence" value="ECO:0007669"/>
    <property type="project" value="TreeGrafter"/>
</dbReference>
<comment type="subcellular location">
    <subcellularLocation>
        <location evidence="2">Endoplasmic reticulum membrane</location>
        <topology evidence="2">Single-pass membrane protein</topology>
    </subcellularLocation>
</comment>
<keyword evidence="8" id="KW-0746">Sphingolipid metabolism</keyword>
<keyword evidence="19" id="KW-1185">Reference proteome</keyword>
<name>A0A9W8CMZ2_9FUNG</name>
<evidence type="ECO:0000313" key="18">
    <source>
        <dbReference type="EMBL" id="KAJ1648374.1"/>
    </source>
</evidence>
<protein>
    <recommendedName>
        <fullName evidence="14">sphinganine-1-phosphate aldolase</fullName>
        <ecNumber evidence="14">4.1.2.27</ecNumber>
    </recommendedName>
    <alternativeName>
        <fullName evidence="15">Sphingosine-1-phosphate aldolase</fullName>
    </alternativeName>
</protein>
<comment type="pathway">
    <text evidence="3">Lipid metabolism; sphingolipid metabolism.</text>
</comment>
<keyword evidence="5" id="KW-0812">Transmembrane</keyword>
<dbReference type="AlphaFoldDB" id="A0A9W8CMZ2"/>
<comment type="pathway">
    <text evidence="4">Sphingolipid metabolism.</text>
</comment>
<evidence type="ECO:0000256" key="6">
    <source>
        <dbReference type="ARBA" id="ARBA00022824"/>
    </source>
</evidence>
<reference evidence="18" key="1">
    <citation type="submission" date="2022-07" db="EMBL/GenBank/DDBJ databases">
        <title>Phylogenomic reconstructions and comparative analyses of Kickxellomycotina fungi.</title>
        <authorList>
            <person name="Reynolds N.K."/>
            <person name="Stajich J.E."/>
            <person name="Barry K."/>
            <person name="Grigoriev I.V."/>
            <person name="Crous P."/>
            <person name="Smith M.E."/>
        </authorList>
    </citation>
    <scope>NUCLEOTIDE SEQUENCE</scope>
    <source>
        <strain evidence="18">NBRC 105413</strain>
    </source>
</reference>
<dbReference type="Gene3D" id="3.40.640.10">
    <property type="entry name" value="Type I PLP-dependent aspartate aminotransferase-like (Major domain)"/>
    <property type="match status" value="1"/>
</dbReference>
<dbReference type="FunFam" id="6.10.140.2150:FF:000001">
    <property type="entry name" value="Sphingosine-1-phosphate lyase 1"/>
    <property type="match status" value="1"/>
</dbReference>
<dbReference type="EMBL" id="JANBOH010000006">
    <property type="protein sequence ID" value="KAJ1648374.1"/>
    <property type="molecule type" value="Genomic_DNA"/>
</dbReference>
<dbReference type="FunFam" id="3.40.640.10:FF:000020">
    <property type="entry name" value="sphingosine-1-phosphate lyase 1"/>
    <property type="match status" value="1"/>
</dbReference>
<evidence type="ECO:0000256" key="9">
    <source>
        <dbReference type="ARBA" id="ARBA00022989"/>
    </source>
</evidence>
<dbReference type="PANTHER" id="PTHR42735">
    <property type="match status" value="1"/>
</dbReference>
<accession>A0A9W8CMZ2</accession>
<comment type="cofactor">
    <cofactor evidence="1 16 17">
        <name>pyridoxal 5'-phosphate</name>
        <dbReference type="ChEBI" id="CHEBI:597326"/>
    </cofactor>
</comment>
<dbReference type="InterPro" id="IPR050477">
    <property type="entry name" value="GrpII_AminoAcid_Decarb"/>
</dbReference>
<evidence type="ECO:0000256" key="8">
    <source>
        <dbReference type="ARBA" id="ARBA00022919"/>
    </source>
</evidence>
<dbReference type="Proteomes" id="UP001145021">
    <property type="component" value="Unassembled WGS sequence"/>
</dbReference>
<dbReference type="SUPFAM" id="SSF53383">
    <property type="entry name" value="PLP-dependent transferases"/>
    <property type="match status" value="1"/>
</dbReference>
<feature type="modified residue" description="N6-(pyridoxal phosphate)lysine" evidence="16">
    <location>
        <position position="349"/>
    </location>
</feature>
<keyword evidence="9" id="KW-1133">Transmembrane helix</keyword>
<dbReference type="InterPro" id="IPR015422">
    <property type="entry name" value="PyrdxlP-dep_Trfase_small"/>
</dbReference>
<keyword evidence="7 16" id="KW-0663">Pyridoxal phosphate</keyword>
<organism evidence="18 19">
    <name type="scientific">Coemansia asiatica</name>
    <dbReference type="NCBI Taxonomy" id="1052880"/>
    <lineage>
        <taxon>Eukaryota</taxon>
        <taxon>Fungi</taxon>
        <taxon>Fungi incertae sedis</taxon>
        <taxon>Zoopagomycota</taxon>
        <taxon>Kickxellomycotina</taxon>
        <taxon>Kickxellomycetes</taxon>
        <taxon>Kickxellales</taxon>
        <taxon>Kickxellaceae</taxon>
        <taxon>Coemansia</taxon>
    </lineage>
</organism>
<comment type="caution">
    <text evidence="18">The sequence shown here is derived from an EMBL/GenBank/DDBJ whole genome shotgun (WGS) entry which is preliminary data.</text>
</comment>
<gene>
    <name evidence="18" type="primary">DPL1</name>
    <name evidence="18" type="ORF">LPJ64_000323</name>
</gene>
<evidence type="ECO:0000256" key="4">
    <source>
        <dbReference type="ARBA" id="ARBA00004991"/>
    </source>
</evidence>
<dbReference type="GO" id="GO:0030170">
    <property type="term" value="F:pyridoxal phosphate binding"/>
    <property type="evidence" value="ECO:0007669"/>
    <property type="project" value="InterPro"/>
</dbReference>
<dbReference type="GO" id="GO:0008117">
    <property type="term" value="F:sphinganine-1-phosphate aldolase activity"/>
    <property type="evidence" value="ECO:0007669"/>
    <property type="project" value="UniProtKB-EC"/>
</dbReference>
<evidence type="ECO:0000256" key="5">
    <source>
        <dbReference type="ARBA" id="ARBA00022692"/>
    </source>
</evidence>
<evidence type="ECO:0000256" key="11">
    <source>
        <dbReference type="ARBA" id="ARBA00023136"/>
    </source>
</evidence>
<dbReference type="InterPro" id="IPR002129">
    <property type="entry name" value="PyrdxlP-dep_de-COase"/>
</dbReference>
<evidence type="ECO:0000256" key="17">
    <source>
        <dbReference type="RuleBase" id="RU000382"/>
    </source>
</evidence>
<evidence type="ECO:0000256" key="14">
    <source>
        <dbReference type="ARBA" id="ARBA00038965"/>
    </source>
</evidence>
<evidence type="ECO:0000256" key="2">
    <source>
        <dbReference type="ARBA" id="ARBA00004389"/>
    </source>
</evidence>
<evidence type="ECO:0000313" key="19">
    <source>
        <dbReference type="Proteomes" id="UP001145021"/>
    </source>
</evidence>
<dbReference type="PANTHER" id="PTHR42735:SF6">
    <property type="entry name" value="SPHINGOSINE-1-PHOSPHATE LYASE 1"/>
    <property type="match status" value="1"/>
</dbReference>
<dbReference type="Gene3D" id="3.90.1150.10">
    <property type="entry name" value="Aspartate Aminotransferase, domain 1"/>
    <property type="match status" value="1"/>
</dbReference>
<keyword evidence="6" id="KW-0256">Endoplasmic reticulum</keyword>
<evidence type="ECO:0000256" key="12">
    <source>
        <dbReference type="ARBA" id="ARBA00023239"/>
    </source>
</evidence>
<dbReference type="GO" id="GO:0005789">
    <property type="term" value="C:endoplasmic reticulum membrane"/>
    <property type="evidence" value="ECO:0007669"/>
    <property type="project" value="UniProtKB-SubCell"/>
</dbReference>
<keyword evidence="11" id="KW-0472">Membrane</keyword>
<comment type="similarity">
    <text evidence="13">Belongs to the group II decarboxylase family. Sphingosine-1-phosphate lyase subfamily.</text>
</comment>
<dbReference type="Pfam" id="PF00282">
    <property type="entry name" value="Pyridoxal_deC"/>
    <property type="match status" value="1"/>
</dbReference>
<proteinExistence type="inferred from homology"/>
<evidence type="ECO:0000256" key="10">
    <source>
        <dbReference type="ARBA" id="ARBA00023098"/>
    </source>
</evidence>
<evidence type="ECO:0000256" key="7">
    <source>
        <dbReference type="ARBA" id="ARBA00022898"/>
    </source>
</evidence>
<evidence type="ECO:0000256" key="3">
    <source>
        <dbReference type="ARBA" id="ARBA00004760"/>
    </source>
</evidence>
<keyword evidence="12 17" id="KW-0456">Lyase</keyword>
<dbReference type="GO" id="GO:0019752">
    <property type="term" value="P:carboxylic acid metabolic process"/>
    <property type="evidence" value="ECO:0007669"/>
    <property type="project" value="InterPro"/>
</dbReference>
<sequence length="548" mass="59614">MTQVLSTLSRINWQRMAAYTVKNPKQALINLTIAYIAFRQLLKGAKKVSIYGVRSVFLLLWKQIAGAAVRHVRRAPGTGVIVQRNIAKMVKDIEDEMNAPIPGETKHLLIPSSGMSDDEILAVLSRRQNEAGVDWKNGRVSGAVYHGGEDLVQLTNKAYAMFNLTNPLHPGVFPGLRRIEAEVVRMVLNLYNGGAEHCGTTTSGGTESIIMAVRAHVVWGRQERGIDRPNIVVPVTAHAAFDKAAEYFNIGITHVPVDPSTQKVDLKAMRRAIDSDTVLIIGSSATYPHGVADDLEALSQMAIKCKVGLHIDSCLGSFIMPFLKEAGFPEVVCDFRLPGVTSISCDTHKYGFAPKGTSVVMYNSKQMRHYQYFTISTWPGGIYASPTIAGSRSGAVIAGCWAALNKMGHAGYLQQCKEIVGCRIRIQQAIEQDIPELCVVGEPSSTVVAFSAHEPVGIYGVMDEMKARGWDLNPLQYPAALHIACTRLTVPVADEFIRDLKQSVALVKANPGNYNKGSKAIYGFASAVPDSTIVDEVAQGFIDALYAV</sequence>